<dbReference type="Pfam" id="PF14223">
    <property type="entry name" value="Retrotran_gag_2"/>
    <property type="match status" value="1"/>
</dbReference>
<accession>A0A6A6MRT9</accession>
<name>A0A6A6MRT9_HEVBR</name>
<dbReference type="Proteomes" id="UP000467840">
    <property type="component" value="Chromosome 15"/>
</dbReference>
<dbReference type="AlphaFoldDB" id="A0A6A6MRT9"/>
<keyword evidence="3" id="KW-1185">Reference proteome</keyword>
<sequence length="351" mass="39336">MIISSKIEEMSSMLGSIQHEIQKLVQGKASVAAAVVGQPYKTTVGPSYSSPNLQSLTTFASNFNSLSVCSAKECDYNTWIVDTCATDHITPNQVLFYSVHSLRTPISVHLPDGSATQVLEHGQIVLHANLTLQDTLFLLTLKYNLLSVSKQLKTTKIMLTFHSSSCLFQDLVTDAVIVVAKEADGLYKLNRLSFSPFTINCYLNKLKKQLHPFITFSPPSFNGDNYPVWVVKMRSFLKAMNLWEPIESDANPPPLGSDPTLAQIKKYEEDKAKKNKALTCIHSAMTDATFFRIMACETANEAWDKLKEEFEGSDRVKSVKLLTLKRKFEMLKIKESKSVKDYSTKLMDLVN</sequence>
<organism evidence="2 3">
    <name type="scientific">Hevea brasiliensis</name>
    <name type="common">Para rubber tree</name>
    <name type="synonym">Siphonia brasiliensis</name>
    <dbReference type="NCBI Taxonomy" id="3981"/>
    <lineage>
        <taxon>Eukaryota</taxon>
        <taxon>Viridiplantae</taxon>
        <taxon>Streptophyta</taxon>
        <taxon>Embryophyta</taxon>
        <taxon>Tracheophyta</taxon>
        <taxon>Spermatophyta</taxon>
        <taxon>Magnoliopsida</taxon>
        <taxon>eudicotyledons</taxon>
        <taxon>Gunneridae</taxon>
        <taxon>Pentapetalae</taxon>
        <taxon>rosids</taxon>
        <taxon>fabids</taxon>
        <taxon>Malpighiales</taxon>
        <taxon>Euphorbiaceae</taxon>
        <taxon>Crotonoideae</taxon>
        <taxon>Micrandreae</taxon>
        <taxon>Hevea</taxon>
    </lineage>
</organism>
<dbReference type="Pfam" id="PF22936">
    <property type="entry name" value="Pol_BBD"/>
    <property type="match status" value="1"/>
</dbReference>
<proteinExistence type="predicted"/>
<dbReference type="PANTHER" id="PTHR35317:SF31">
    <property type="entry name" value="DUF4219 DOMAIN-CONTAINING PROTEIN"/>
    <property type="match status" value="1"/>
</dbReference>
<evidence type="ECO:0000313" key="2">
    <source>
        <dbReference type="EMBL" id="KAF2314609.1"/>
    </source>
</evidence>
<evidence type="ECO:0000313" key="3">
    <source>
        <dbReference type="Proteomes" id="UP000467840"/>
    </source>
</evidence>
<dbReference type="InterPro" id="IPR054722">
    <property type="entry name" value="PolX-like_BBD"/>
</dbReference>
<gene>
    <name evidence="2" type="ORF">GH714_027926</name>
</gene>
<protein>
    <recommendedName>
        <fullName evidence="1">Retrovirus-related Pol polyprotein from transposon TNT 1-94-like beta-barrel domain-containing protein</fullName>
    </recommendedName>
</protein>
<reference evidence="2 3" key="1">
    <citation type="journal article" date="2020" name="Mol. Plant">
        <title>The Chromosome-Based Rubber Tree Genome Provides New Insights into Spurge Genome Evolution and Rubber Biosynthesis.</title>
        <authorList>
            <person name="Liu J."/>
            <person name="Shi C."/>
            <person name="Shi C.C."/>
            <person name="Li W."/>
            <person name="Zhang Q.J."/>
            <person name="Zhang Y."/>
            <person name="Li K."/>
            <person name="Lu H.F."/>
            <person name="Shi C."/>
            <person name="Zhu S.T."/>
            <person name="Xiao Z.Y."/>
            <person name="Nan H."/>
            <person name="Yue Y."/>
            <person name="Zhu X.G."/>
            <person name="Wu Y."/>
            <person name="Hong X.N."/>
            <person name="Fan G.Y."/>
            <person name="Tong Y."/>
            <person name="Zhang D."/>
            <person name="Mao C.L."/>
            <person name="Liu Y.L."/>
            <person name="Hao S.J."/>
            <person name="Liu W.Q."/>
            <person name="Lv M.Q."/>
            <person name="Zhang H.B."/>
            <person name="Liu Y."/>
            <person name="Hu-Tang G.R."/>
            <person name="Wang J.P."/>
            <person name="Wang J.H."/>
            <person name="Sun Y.H."/>
            <person name="Ni S.B."/>
            <person name="Chen W.B."/>
            <person name="Zhang X.C."/>
            <person name="Jiao Y.N."/>
            <person name="Eichler E.E."/>
            <person name="Li G.H."/>
            <person name="Liu X."/>
            <person name="Gao L.Z."/>
        </authorList>
    </citation>
    <scope>NUCLEOTIDE SEQUENCE [LARGE SCALE GENOMIC DNA]</scope>
    <source>
        <strain evidence="3">cv. GT1</strain>
        <tissue evidence="2">Leaf</tissue>
    </source>
</reference>
<feature type="domain" description="Retrovirus-related Pol polyprotein from transposon TNT 1-94-like beta-barrel" evidence="1">
    <location>
        <begin position="79"/>
        <end position="151"/>
    </location>
</feature>
<dbReference type="EMBL" id="JAAGAX010000005">
    <property type="protein sequence ID" value="KAF2314609.1"/>
    <property type="molecule type" value="Genomic_DNA"/>
</dbReference>
<evidence type="ECO:0000259" key="1">
    <source>
        <dbReference type="Pfam" id="PF22936"/>
    </source>
</evidence>
<dbReference type="PANTHER" id="PTHR35317">
    <property type="entry name" value="OS04G0629600 PROTEIN"/>
    <property type="match status" value="1"/>
</dbReference>
<comment type="caution">
    <text evidence="2">The sequence shown here is derived from an EMBL/GenBank/DDBJ whole genome shotgun (WGS) entry which is preliminary data.</text>
</comment>